<evidence type="ECO:0000256" key="15">
    <source>
        <dbReference type="SAM" id="Phobius"/>
    </source>
</evidence>
<keyword evidence="5 14" id="KW-0812">Transmembrane</keyword>
<protein>
    <recommendedName>
        <fullName evidence="14">ATP synthase complex subunit 8</fullName>
    </recommendedName>
</protein>
<keyword evidence="6 14" id="KW-0375">Hydrogen ion transport</keyword>
<dbReference type="InterPro" id="IPR050635">
    <property type="entry name" value="ATPase_protein_8"/>
</dbReference>
<evidence type="ECO:0000256" key="5">
    <source>
        <dbReference type="ARBA" id="ARBA00022692"/>
    </source>
</evidence>
<dbReference type="GO" id="GO:0045259">
    <property type="term" value="C:proton-transporting ATP synthase complex"/>
    <property type="evidence" value="ECO:0007669"/>
    <property type="project" value="UniProtKB-KW"/>
</dbReference>
<evidence type="ECO:0000256" key="6">
    <source>
        <dbReference type="ARBA" id="ARBA00022781"/>
    </source>
</evidence>
<sequence length="55" mass="6375">MPQLDPSPWLATMLFSWLTFLTVVIPKIMVHLSPNSLASRSSEDFKTGTWNWPWL</sequence>
<evidence type="ECO:0000256" key="11">
    <source>
        <dbReference type="ARBA" id="ARBA00023310"/>
    </source>
</evidence>
<feature type="transmembrane region" description="Helical" evidence="15">
    <location>
        <begin position="6"/>
        <end position="30"/>
    </location>
</feature>
<evidence type="ECO:0000256" key="2">
    <source>
        <dbReference type="ARBA" id="ARBA00008892"/>
    </source>
</evidence>
<keyword evidence="3 14" id="KW-0813">Transport</keyword>
<keyword evidence="4 14" id="KW-0138">CF(0)</keyword>
<keyword evidence="10 15" id="KW-0472">Membrane</keyword>
<evidence type="ECO:0000256" key="14">
    <source>
        <dbReference type="RuleBase" id="RU003661"/>
    </source>
</evidence>
<evidence type="ECO:0000256" key="12">
    <source>
        <dbReference type="ARBA" id="ARBA00053067"/>
    </source>
</evidence>
<dbReference type="EMBL" id="MF083698">
    <property type="protein sequence ID" value="ATL15902.1"/>
    <property type="molecule type" value="Genomic_DNA"/>
</dbReference>
<evidence type="ECO:0000256" key="7">
    <source>
        <dbReference type="ARBA" id="ARBA00022989"/>
    </source>
</evidence>
<comment type="subunit">
    <text evidence="13">Component of the ATP synthase complex composed at least of ATP5F1A/subunit alpha, ATP5F1B/subunit beta, ATP5MC1/subunit c (homooctomer), MT-ATP6/subunit a, MT-ATP8/subunit 8, ATP5ME/subunit e, ATP5MF/subunit f, ATP5MG/subunit g, ATP5MK/subunit k, ATP5MJ/subunit j, ATP5F1C/subunit gamma, ATP5F1D/subunit delta, ATP5F1E/subunit epsilon, ATP5PF/subunit F6, ATP5PB/subunit b, ATP5PD/subunit d, ATP5PO/subunit OSCP. ATP synthase complex consists of a soluble F(1) head domain (subunits alpha(3) and beta(3)) - the catalytic core - and a membrane F(0) domain - the membrane proton channel (subunits c, a, 8, e, f, g, k and j). These two domains are linked by a central stalk (subunits gamma, delta, and epsilon) rotating inside the F1 region and a stationary peripheral stalk (subunits F6, b, d, and OSCP).</text>
</comment>
<keyword evidence="8 14" id="KW-0406">Ion transport</keyword>
<proteinExistence type="inferred from homology"/>
<keyword evidence="11" id="KW-0066">ATP synthesis</keyword>
<organism evidence="16">
    <name type="scientific">Johnius amblycephalus</name>
    <name type="common">bearded croaker</name>
    <dbReference type="NCBI Taxonomy" id="912805"/>
    <lineage>
        <taxon>Eukaryota</taxon>
        <taxon>Metazoa</taxon>
        <taxon>Chordata</taxon>
        <taxon>Craniata</taxon>
        <taxon>Vertebrata</taxon>
        <taxon>Euteleostomi</taxon>
        <taxon>Actinopterygii</taxon>
        <taxon>Neopterygii</taxon>
        <taxon>Teleostei</taxon>
        <taxon>Neoteleostei</taxon>
        <taxon>Acanthomorphata</taxon>
        <taxon>Eupercaria</taxon>
        <taxon>Sciaenidae</taxon>
        <taxon>Johnius</taxon>
    </lineage>
</organism>
<dbReference type="InterPro" id="IPR001421">
    <property type="entry name" value="ATP8_metazoa"/>
</dbReference>
<dbReference type="GO" id="GO:0031966">
    <property type="term" value="C:mitochondrial membrane"/>
    <property type="evidence" value="ECO:0007669"/>
    <property type="project" value="UniProtKB-SubCell"/>
</dbReference>
<evidence type="ECO:0000256" key="8">
    <source>
        <dbReference type="ARBA" id="ARBA00023065"/>
    </source>
</evidence>
<dbReference type="AlphaFoldDB" id="A0A343KQR2"/>
<comment type="similarity">
    <text evidence="2 14">Belongs to the ATPase protein 8 family.</text>
</comment>
<dbReference type="GO" id="GO:0015078">
    <property type="term" value="F:proton transmembrane transporter activity"/>
    <property type="evidence" value="ECO:0007669"/>
    <property type="project" value="InterPro"/>
</dbReference>
<evidence type="ECO:0000256" key="13">
    <source>
        <dbReference type="ARBA" id="ARBA00064647"/>
    </source>
</evidence>
<comment type="subcellular location">
    <subcellularLocation>
        <location evidence="1 14">Mitochondrion membrane</location>
        <topology evidence="1 14">Single-pass membrane protein</topology>
    </subcellularLocation>
</comment>
<evidence type="ECO:0000256" key="9">
    <source>
        <dbReference type="ARBA" id="ARBA00023128"/>
    </source>
</evidence>
<dbReference type="PANTHER" id="PTHR39937:SF1">
    <property type="entry name" value="ATP SYNTHASE PROTEIN 8"/>
    <property type="match status" value="1"/>
</dbReference>
<accession>A0A343KQR2</accession>
<reference evidence="16" key="1">
    <citation type="submission" date="2017-05" db="EMBL/GenBank/DDBJ databases">
        <title>Complete mitochondrial genome and the phylogenetic position of the bearded croaker Johnius amblycephalus (Perciformes: Sciaenidae).</title>
        <authorList>
            <person name="Guo C.-C."/>
            <person name="Liu M."/>
        </authorList>
    </citation>
    <scope>NUCLEOTIDE SEQUENCE</scope>
    <source>
        <strain evidence="16">ZJ2015081401</strain>
    </source>
</reference>
<dbReference type="Pfam" id="PF00895">
    <property type="entry name" value="ATP-synt_8"/>
    <property type="match status" value="1"/>
</dbReference>
<geneLocation type="mitochondrion" evidence="16"/>
<keyword evidence="7 15" id="KW-1133">Transmembrane helix</keyword>
<keyword evidence="9 14" id="KW-0496">Mitochondrion</keyword>
<name>A0A343KQR2_9TELE</name>
<dbReference type="GO" id="GO:0015986">
    <property type="term" value="P:proton motive force-driven ATP synthesis"/>
    <property type="evidence" value="ECO:0007669"/>
    <property type="project" value="InterPro"/>
</dbReference>
<comment type="function">
    <text evidence="12">Subunit 8, of the mitochondrial membrane ATP synthase complex (F(1)F(0) ATP synthase or Complex V) that produces ATP from ADP in the presence of a proton gradient across the membrane which is generated by electron transport complexes of the respiratory chain. ATP synthase complex consist of a soluble F(1) head domain - the catalytic core - and a membrane F(1) domain - the membrane proton channel. These two domains are linked by a central stalk rotating inside the F(1) region and a stationary peripheral stalk. During catalysis, ATP synthesis in the catalytic domain of F(1) is coupled via a rotary mechanism of the central stalk subunits to proton translocation. In vivo, can only synthesize ATP although its ATP hydrolase activity can be activated artificially in vitro. Part of the complex F(0) domain.</text>
</comment>
<evidence type="ECO:0000256" key="10">
    <source>
        <dbReference type="ARBA" id="ARBA00023136"/>
    </source>
</evidence>
<evidence type="ECO:0000313" key="16">
    <source>
        <dbReference type="EMBL" id="ATL15902.1"/>
    </source>
</evidence>
<dbReference type="PANTHER" id="PTHR39937">
    <property type="entry name" value="ATP SYNTHASE PROTEIN 8"/>
    <property type="match status" value="1"/>
</dbReference>
<evidence type="ECO:0000256" key="3">
    <source>
        <dbReference type="ARBA" id="ARBA00022448"/>
    </source>
</evidence>
<evidence type="ECO:0000256" key="1">
    <source>
        <dbReference type="ARBA" id="ARBA00004304"/>
    </source>
</evidence>
<evidence type="ECO:0000256" key="4">
    <source>
        <dbReference type="ARBA" id="ARBA00022547"/>
    </source>
</evidence>
<gene>
    <name evidence="16" type="primary">ATP8</name>
</gene>